<keyword evidence="3" id="KW-1185">Reference proteome</keyword>
<name>A0A2H3B416_9AGAR</name>
<dbReference type="EMBL" id="KZ293506">
    <property type="protein sequence ID" value="PBK59347.1"/>
    <property type="molecule type" value="Genomic_DNA"/>
</dbReference>
<evidence type="ECO:0000313" key="3">
    <source>
        <dbReference type="Proteomes" id="UP000218334"/>
    </source>
</evidence>
<proteinExistence type="predicted"/>
<accession>A0A2H3B416</accession>
<organism evidence="2 3">
    <name type="scientific">Armillaria solidipes</name>
    <dbReference type="NCBI Taxonomy" id="1076256"/>
    <lineage>
        <taxon>Eukaryota</taxon>
        <taxon>Fungi</taxon>
        <taxon>Dikarya</taxon>
        <taxon>Basidiomycota</taxon>
        <taxon>Agaricomycotina</taxon>
        <taxon>Agaricomycetes</taxon>
        <taxon>Agaricomycetidae</taxon>
        <taxon>Agaricales</taxon>
        <taxon>Marasmiineae</taxon>
        <taxon>Physalacriaceae</taxon>
        <taxon>Armillaria</taxon>
    </lineage>
</organism>
<protein>
    <submittedName>
        <fullName evidence="2">Uncharacterized protein</fullName>
    </submittedName>
</protein>
<dbReference type="Proteomes" id="UP000218334">
    <property type="component" value="Unassembled WGS sequence"/>
</dbReference>
<sequence>MDNQYRRRAFVLHTRKLARYGTTSTTTAHHLGISYPELYLGEGCWKFQYLWSANYGSWKNKNTIKTRIKIEDTSESRDIATTKAAERTEGSTVELLGEGSHSSKKRRMEETEHLSNKKSKTAASSRALEKRGNPLAGVKVAMLKTTTDEPEHPKNPVHDEAGSSSSVIIKEPIVATPPTGSELAPSDSQKDLDALATAASAKSPLKLRPKVAGTASIEISPNAPPKKPASKKVPTTKAPIVPLTDSPTATDAGTKSSVTVGEQSGAPSAKAATATKARKPKIYVVPVAINAKNVCGREWLSRNPGGSKDDYETYYVSLTLAELNVFKKKSAEIKKKNA</sequence>
<gene>
    <name evidence="2" type="ORF">ARMSODRAFT_1027477</name>
</gene>
<feature type="compositionally biased region" description="Basic and acidic residues" evidence="1">
    <location>
        <begin position="146"/>
        <end position="161"/>
    </location>
</feature>
<reference evidence="3" key="1">
    <citation type="journal article" date="2017" name="Nat. Ecol. Evol.">
        <title>Genome expansion and lineage-specific genetic innovations in the forest pathogenic fungi Armillaria.</title>
        <authorList>
            <person name="Sipos G."/>
            <person name="Prasanna A.N."/>
            <person name="Walter M.C."/>
            <person name="O'Connor E."/>
            <person name="Balint B."/>
            <person name="Krizsan K."/>
            <person name="Kiss B."/>
            <person name="Hess J."/>
            <person name="Varga T."/>
            <person name="Slot J."/>
            <person name="Riley R."/>
            <person name="Boka B."/>
            <person name="Rigling D."/>
            <person name="Barry K."/>
            <person name="Lee J."/>
            <person name="Mihaltcheva S."/>
            <person name="LaButti K."/>
            <person name="Lipzen A."/>
            <person name="Waldron R."/>
            <person name="Moloney N.M."/>
            <person name="Sperisen C."/>
            <person name="Kredics L."/>
            <person name="Vagvoelgyi C."/>
            <person name="Patrignani A."/>
            <person name="Fitzpatrick D."/>
            <person name="Nagy I."/>
            <person name="Doyle S."/>
            <person name="Anderson J.B."/>
            <person name="Grigoriev I.V."/>
            <person name="Gueldener U."/>
            <person name="Muensterkoetter M."/>
            <person name="Nagy L.G."/>
        </authorList>
    </citation>
    <scope>NUCLEOTIDE SEQUENCE [LARGE SCALE GENOMIC DNA]</scope>
    <source>
        <strain evidence="3">28-4</strain>
    </source>
</reference>
<dbReference type="AlphaFoldDB" id="A0A2H3B416"/>
<evidence type="ECO:0000313" key="2">
    <source>
        <dbReference type="EMBL" id="PBK59347.1"/>
    </source>
</evidence>
<feature type="compositionally biased region" description="Basic and acidic residues" evidence="1">
    <location>
        <begin position="74"/>
        <end position="89"/>
    </location>
</feature>
<feature type="compositionally biased region" description="Polar residues" evidence="1">
    <location>
        <begin position="245"/>
        <end position="262"/>
    </location>
</feature>
<evidence type="ECO:0000256" key="1">
    <source>
        <dbReference type="SAM" id="MobiDB-lite"/>
    </source>
</evidence>
<feature type="region of interest" description="Disordered" evidence="1">
    <location>
        <begin position="74"/>
        <end position="277"/>
    </location>
</feature>
<feature type="compositionally biased region" description="Low complexity" evidence="1">
    <location>
        <begin position="266"/>
        <end position="275"/>
    </location>
</feature>